<evidence type="ECO:0000313" key="2">
    <source>
        <dbReference type="Proteomes" id="UP000308528"/>
    </source>
</evidence>
<dbReference type="EMBL" id="SRSF01000003">
    <property type="protein sequence ID" value="THH39645.1"/>
    <property type="molecule type" value="Genomic_DNA"/>
</dbReference>
<dbReference type="Proteomes" id="UP000308528">
    <property type="component" value="Unassembled WGS sequence"/>
</dbReference>
<sequence length="243" mass="27447">MTRTELTSYLHALYSGFDPATNRPAGRGSCLADPDVHRGLGHLLRGLADRDTAATAITQPEIDSLTSDLRAMGYEPTATQVAKILIGSASIIDPRLRCLPAFRKYRGVFPRRAIVAALRPYLENSHVEDTFAEPAPDDWEREEFFDTGHFDKLSNEKAEELREEIGQLGLKKATEKLPAYMQRARQRLPRSFEPWTREERGLLIEAMCYTNDSERLAGLFGRSASAIRREGKRLIWQSRQKAA</sequence>
<dbReference type="OrthoDB" id="848634at2"/>
<organism evidence="1 2">
    <name type="scientific">Neolewinella litorea</name>
    <dbReference type="NCBI Taxonomy" id="2562452"/>
    <lineage>
        <taxon>Bacteria</taxon>
        <taxon>Pseudomonadati</taxon>
        <taxon>Bacteroidota</taxon>
        <taxon>Saprospiria</taxon>
        <taxon>Saprospirales</taxon>
        <taxon>Lewinellaceae</taxon>
        <taxon>Neolewinella</taxon>
    </lineage>
</organism>
<reference evidence="1 2" key="1">
    <citation type="submission" date="2019-04" db="EMBL/GenBank/DDBJ databases">
        <title>Lewinella litorea sp. nov., isolated from a marine sand.</title>
        <authorList>
            <person name="Yoon J.-H."/>
        </authorList>
    </citation>
    <scope>NUCLEOTIDE SEQUENCE [LARGE SCALE GENOMIC DNA]</scope>
    <source>
        <strain evidence="1 2">HSMS-39</strain>
    </source>
</reference>
<comment type="caution">
    <text evidence="1">The sequence shown here is derived from an EMBL/GenBank/DDBJ whole genome shotgun (WGS) entry which is preliminary data.</text>
</comment>
<gene>
    <name evidence="1" type="ORF">E4021_08490</name>
</gene>
<evidence type="ECO:0000313" key="1">
    <source>
        <dbReference type="EMBL" id="THH39645.1"/>
    </source>
</evidence>
<dbReference type="RefSeq" id="WP_136458354.1">
    <property type="nucleotide sequence ID" value="NZ_SRSF01000003.1"/>
</dbReference>
<dbReference type="AlphaFoldDB" id="A0A4S4NL17"/>
<name>A0A4S4NL17_9BACT</name>
<proteinExistence type="predicted"/>
<accession>A0A4S4NL17</accession>
<keyword evidence="2" id="KW-1185">Reference proteome</keyword>
<protein>
    <submittedName>
        <fullName evidence="1">Uncharacterized protein</fullName>
    </submittedName>
</protein>